<accession>A0ABQ6CSK9</accession>
<keyword evidence="2" id="KW-1185">Reference proteome</keyword>
<dbReference type="EMBL" id="BSPC01000069">
    <property type="protein sequence ID" value="GLS23105.1"/>
    <property type="molecule type" value="Genomic_DNA"/>
</dbReference>
<evidence type="ECO:0000313" key="2">
    <source>
        <dbReference type="Proteomes" id="UP001156882"/>
    </source>
</evidence>
<evidence type="ECO:0000313" key="1">
    <source>
        <dbReference type="EMBL" id="GLS23105.1"/>
    </source>
</evidence>
<dbReference type="RefSeq" id="WP_284316036.1">
    <property type="nucleotide sequence ID" value="NZ_BSPC01000069.1"/>
</dbReference>
<protein>
    <submittedName>
        <fullName evidence="1">Uncharacterized protein</fullName>
    </submittedName>
</protein>
<gene>
    <name evidence="1" type="ORF">GCM10007874_61250</name>
</gene>
<sequence>MANVELIKVEQRRNGHLLFNVRMQTAAGRMELPTAIEDQGSSALNEAAVLRSTLAFAEGLAAAVRSKLRGG</sequence>
<reference evidence="2" key="1">
    <citation type="journal article" date="2019" name="Int. J. Syst. Evol. Microbiol.">
        <title>The Global Catalogue of Microorganisms (GCM) 10K type strain sequencing project: providing services to taxonomists for standard genome sequencing and annotation.</title>
        <authorList>
            <consortium name="The Broad Institute Genomics Platform"/>
            <consortium name="The Broad Institute Genome Sequencing Center for Infectious Disease"/>
            <person name="Wu L."/>
            <person name="Ma J."/>
        </authorList>
    </citation>
    <scope>NUCLEOTIDE SEQUENCE [LARGE SCALE GENOMIC DNA]</scope>
    <source>
        <strain evidence="2">NBRC 101365</strain>
    </source>
</reference>
<organism evidence="1 2">
    <name type="scientific">Labrys miyagiensis</name>
    <dbReference type="NCBI Taxonomy" id="346912"/>
    <lineage>
        <taxon>Bacteria</taxon>
        <taxon>Pseudomonadati</taxon>
        <taxon>Pseudomonadota</taxon>
        <taxon>Alphaproteobacteria</taxon>
        <taxon>Hyphomicrobiales</taxon>
        <taxon>Xanthobacteraceae</taxon>
        <taxon>Labrys</taxon>
    </lineage>
</organism>
<name>A0ABQ6CSK9_9HYPH</name>
<comment type="caution">
    <text evidence="1">The sequence shown here is derived from an EMBL/GenBank/DDBJ whole genome shotgun (WGS) entry which is preliminary data.</text>
</comment>
<proteinExistence type="predicted"/>
<dbReference type="Proteomes" id="UP001156882">
    <property type="component" value="Unassembled WGS sequence"/>
</dbReference>